<dbReference type="EMBL" id="DUAV01000019">
    <property type="protein sequence ID" value="HIG63286.1"/>
    <property type="molecule type" value="Genomic_DNA"/>
</dbReference>
<dbReference type="GO" id="GO:0009982">
    <property type="term" value="F:pseudouridine synthase activity"/>
    <property type="evidence" value="ECO:0007669"/>
    <property type="project" value="InterPro"/>
</dbReference>
<dbReference type="CDD" id="cd21148">
    <property type="entry name" value="PUA_Cbf5"/>
    <property type="match status" value="1"/>
</dbReference>
<gene>
    <name evidence="5" type="ORF">EYQ16_02045</name>
</gene>
<sequence>HRMARARKLHEGMLAVADADAGPFGSPPGERDAAQLLESSVVVIDKPAGPTSHQVAAWVRDMLGVGQAGHGGTLDPQVTGVLPVAVSRATRALRVMQESRKEYIGVMAHTQPVAEDALREQFTKFTGPLFQVPPKQAAVKRQLRVRRVYELELLEHASHESLFRVACEGGTYIRNLCYDIGRILGSGSSMAQLRRSASGPFGEGDAVPLVALRDAFVAHTAGDSEPLCGLLRPLEELLGELPRMDLKDSAVDAVCHGADLGGPGVTAVSSSLRRGQLVALMTLRGEAVALARATRHADEMTGAEGTVARLERVLMERSTYPRQWKSRTRK</sequence>
<dbReference type="NCBIfam" id="TIGR00425">
    <property type="entry name" value="CBF5"/>
    <property type="match status" value="1"/>
</dbReference>
<dbReference type="GO" id="GO:0003723">
    <property type="term" value="F:RNA binding"/>
    <property type="evidence" value="ECO:0007669"/>
    <property type="project" value="InterPro"/>
</dbReference>
<dbReference type="InterPro" id="IPR002501">
    <property type="entry name" value="PsdUridine_synth_N"/>
</dbReference>
<comment type="caution">
    <text evidence="5">The sequence shown here is derived from an EMBL/GenBank/DDBJ whole genome shotgun (WGS) entry which is preliminary data.</text>
</comment>
<dbReference type="InterPro" id="IPR004802">
    <property type="entry name" value="tRNA_PsdUridine_synth_B_fam"/>
</dbReference>
<evidence type="ECO:0000313" key="6">
    <source>
        <dbReference type="Proteomes" id="UP000589516"/>
    </source>
</evidence>
<dbReference type="NCBIfam" id="NF003280">
    <property type="entry name" value="PRK04270.1"/>
    <property type="match status" value="1"/>
</dbReference>
<dbReference type="Pfam" id="PF01472">
    <property type="entry name" value="PUA"/>
    <property type="match status" value="1"/>
</dbReference>
<evidence type="ECO:0000313" key="5">
    <source>
        <dbReference type="EMBL" id="HIG63286.1"/>
    </source>
</evidence>
<evidence type="ECO:0000256" key="2">
    <source>
        <dbReference type="ARBA" id="ARBA00023235"/>
    </source>
</evidence>
<dbReference type="Proteomes" id="UP000589516">
    <property type="component" value="Unassembled WGS sequence"/>
</dbReference>
<dbReference type="Pfam" id="PF08068">
    <property type="entry name" value="DKCLD"/>
    <property type="match status" value="1"/>
</dbReference>
<evidence type="ECO:0000259" key="4">
    <source>
        <dbReference type="SMART" id="SM01136"/>
    </source>
</evidence>
<dbReference type="HAMAP" id="MF_01081">
    <property type="entry name" value="TruB_arch"/>
    <property type="match status" value="1"/>
</dbReference>
<dbReference type="GO" id="GO:0000495">
    <property type="term" value="P:box H/ACA sno(s)RNA 3'-end processing"/>
    <property type="evidence" value="ECO:0007669"/>
    <property type="project" value="TreeGrafter"/>
</dbReference>
<organism evidence="5 6">
    <name type="scientific">Marine Group III euryarchaeote</name>
    <dbReference type="NCBI Taxonomy" id="2173149"/>
    <lineage>
        <taxon>Archaea</taxon>
        <taxon>Methanobacteriati</taxon>
        <taxon>Thermoplasmatota</taxon>
        <taxon>Thermoplasmata</taxon>
        <taxon>Candidatus Thermoprofundales</taxon>
    </lineage>
</organism>
<dbReference type="GO" id="GO:0031118">
    <property type="term" value="P:rRNA pseudouridine synthesis"/>
    <property type="evidence" value="ECO:0007669"/>
    <property type="project" value="TreeGrafter"/>
</dbReference>
<dbReference type="Pfam" id="PF01509">
    <property type="entry name" value="TruB_N"/>
    <property type="match status" value="1"/>
</dbReference>
<dbReference type="InterPro" id="IPR032819">
    <property type="entry name" value="TruB_C"/>
</dbReference>
<accession>A0A7C8DI32</accession>
<feature type="non-terminal residue" evidence="5">
    <location>
        <position position="1"/>
    </location>
</feature>
<evidence type="ECO:0000256" key="1">
    <source>
        <dbReference type="ARBA" id="ARBA00022694"/>
    </source>
</evidence>
<feature type="domain" description="PUA" evidence="3">
    <location>
        <begin position="242"/>
        <end position="315"/>
    </location>
</feature>
<dbReference type="PANTHER" id="PTHR23127:SF0">
    <property type="entry name" value="H_ACA RIBONUCLEOPROTEIN COMPLEX SUBUNIT DKC1"/>
    <property type="match status" value="1"/>
</dbReference>
<keyword evidence="1" id="KW-0819">tRNA processing</keyword>
<name>A0A7C8DI32_9ARCH</name>
<evidence type="ECO:0000259" key="3">
    <source>
        <dbReference type="SMART" id="SM00359"/>
    </source>
</evidence>
<dbReference type="InterPro" id="IPR026326">
    <property type="entry name" value="TruB_arch"/>
</dbReference>
<feature type="domain" description="Dyskerin-like" evidence="4">
    <location>
        <begin position="20"/>
        <end position="56"/>
    </location>
</feature>
<dbReference type="Pfam" id="PF16198">
    <property type="entry name" value="TruB_C_2"/>
    <property type="match status" value="1"/>
</dbReference>
<dbReference type="Gene3D" id="3.30.2350.10">
    <property type="entry name" value="Pseudouridine synthase"/>
    <property type="match status" value="1"/>
</dbReference>
<proteinExistence type="inferred from homology"/>
<dbReference type="Gene3D" id="2.30.130.10">
    <property type="entry name" value="PUA domain"/>
    <property type="match status" value="1"/>
</dbReference>
<dbReference type="InterPro" id="IPR020103">
    <property type="entry name" value="PsdUridine_synth_cat_dom_sf"/>
</dbReference>
<dbReference type="GO" id="GO:0031120">
    <property type="term" value="P:snRNA pseudouridine synthesis"/>
    <property type="evidence" value="ECO:0007669"/>
    <property type="project" value="TreeGrafter"/>
</dbReference>
<reference evidence="6" key="1">
    <citation type="journal article" date="2019" name="bioRxiv">
        <title>Genome diversification in globally distributed novel marine Proteobacteria is linked to environmental adaptation.</title>
        <authorList>
            <person name="Zhou Z."/>
            <person name="Tran P.Q."/>
            <person name="Kieft K."/>
            <person name="Anantharaman K."/>
        </authorList>
    </citation>
    <scope>NUCLEOTIDE SEQUENCE [LARGE SCALE GENOMIC DNA]</scope>
</reference>
<dbReference type="InterPro" id="IPR002478">
    <property type="entry name" value="PUA"/>
</dbReference>
<dbReference type="SUPFAM" id="SSF55120">
    <property type="entry name" value="Pseudouridine synthase"/>
    <property type="match status" value="1"/>
</dbReference>
<dbReference type="SMART" id="SM00359">
    <property type="entry name" value="PUA"/>
    <property type="match status" value="1"/>
</dbReference>
<dbReference type="PANTHER" id="PTHR23127">
    <property type="entry name" value="CENTROMERE/MICROTUBULE BINDING PROTEIN CBF5"/>
    <property type="match status" value="1"/>
</dbReference>
<dbReference type="InterPro" id="IPR036974">
    <property type="entry name" value="PUA_sf"/>
</dbReference>
<keyword evidence="2" id="KW-0413">Isomerase</keyword>
<dbReference type="GO" id="GO:1990481">
    <property type="term" value="P:mRNA pseudouridine synthesis"/>
    <property type="evidence" value="ECO:0007669"/>
    <property type="project" value="TreeGrafter"/>
</dbReference>
<dbReference type="PROSITE" id="PS50890">
    <property type="entry name" value="PUA"/>
    <property type="match status" value="1"/>
</dbReference>
<dbReference type="SUPFAM" id="SSF88697">
    <property type="entry name" value="PUA domain-like"/>
    <property type="match status" value="1"/>
</dbReference>
<dbReference type="SMART" id="SM01136">
    <property type="entry name" value="DKCLD"/>
    <property type="match status" value="1"/>
</dbReference>
<dbReference type="InterPro" id="IPR015947">
    <property type="entry name" value="PUA-like_sf"/>
</dbReference>
<dbReference type="GO" id="GO:0008033">
    <property type="term" value="P:tRNA processing"/>
    <property type="evidence" value="ECO:0007669"/>
    <property type="project" value="UniProtKB-KW"/>
</dbReference>
<protein>
    <submittedName>
        <fullName evidence="5">RNA-guided pseudouridylation complex pseudouridine synthase subunit Cbf5</fullName>
    </submittedName>
</protein>
<dbReference type="AlphaFoldDB" id="A0A7C8DI32"/>
<dbReference type="InterPro" id="IPR012960">
    <property type="entry name" value="Dyskerin-like"/>
</dbReference>